<accession>A0ACC6IY00</accession>
<gene>
    <name evidence="1" type="ORF">J2795_003199</name>
</gene>
<dbReference type="EMBL" id="JAVDRG010000005">
    <property type="protein sequence ID" value="MDR6442474.1"/>
    <property type="molecule type" value="Genomic_DNA"/>
</dbReference>
<evidence type="ECO:0000313" key="2">
    <source>
        <dbReference type="Proteomes" id="UP001184376"/>
    </source>
</evidence>
<proteinExistence type="predicted"/>
<comment type="caution">
    <text evidence="1">The sequence shown here is derived from an EMBL/GenBank/DDBJ whole genome shotgun (WGS) entry which is preliminary data.</text>
</comment>
<name>A0ACC6IY00_9FLAO</name>
<sequence length="378" mass="44860">MKAERPNLFPDYKWRELLIKLKNEDSWEQAIFDAVIKKEKPEGTIPPKRTEDPVFVINENIRIQIKYWKDRRNDCVHNKDNIITISHVENFWSFLESNLPKITIEGGRITLLNKFKTFFDSNYTAANEDITPLLNEIRNAVHTNELDDFWADLFPITNNIIDYNGEILLAQKILKLDDDILSESLISYIRSKESFLRSYIQLEPSFFLRLNYTKQEVRNFWKTELINMGNPMPAYAMLLRNNLIPIEDIKEANKNYVLTYKYPDSAEDHQTLQENGFGEALYNYLFVKHNQSDFKYWQFMNDHYRLYIKFIEKYELKEEVVKVLCEELGKEGFTSFFLRDGLNIFLLNNNYKKLDFVAKAKKIGAILPQEMSVFQDAE</sequence>
<protein>
    <submittedName>
        <fullName evidence="1">Uncharacterized protein</fullName>
    </submittedName>
</protein>
<keyword evidence="2" id="KW-1185">Reference proteome</keyword>
<evidence type="ECO:0000313" key="1">
    <source>
        <dbReference type="EMBL" id="MDR6442474.1"/>
    </source>
</evidence>
<organism evidence="1 2">
    <name type="scientific">Chryseobacterium bernardetii</name>
    <dbReference type="NCBI Taxonomy" id="1241978"/>
    <lineage>
        <taxon>Bacteria</taxon>
        <taxon>Pseudomonadati</taxon>
        <taxon>Bacteroidota</taxon>
        <taxon>Flavobacteriia</taxon>
        <taxon>Flavobacteriales</taxon>
        <taxon>Weeksellaceae</taxon>
        <taxon>Chryseobacterium group</taxon>
        <taxon>Chryseobacterium</taxon>
    </lineage>
</organism>
<reference evidence="1" key="1">
    <citation type="submission" date="2023-07" db="EMBL/GenBank/DDBJ databases">
        <title>Sorghum-associated microbial communities from plants grown in Nebraska, USA.</title>
        <authorList>
            <person name="Schachtman D."/>
        </authorList>
    </citation>
    <scope>NUCLEOTIDE SEQUENCE</scope>
    <source>
        <strain evidence="1">DS1280</strain>
    </source>
</reference>
<dbReference type="Proteomes" id="UP001184376">
    <property type="component" value="Unassembled WGS sequence"/>
</dbReference>